<dbReference type="AlphaFoldDB" id="A0A1G5S3J3"/>
<keyword evidence="4" id="KW-1185">Reference proteome</keyword>
<dbReference type="STRING" id="1120920.SAMN03080599_02414"/>
<protein>
    <recommendedName>
        <fullName evidence="5">TadE-like protein</fullName>
    </recommendedName>
</protein>
<dbReference type="RefSeq" id="WP_092591851.1">
    <property type="nucleotide sequence ID" value="NZ_FMWL01000014.1"/>
</dbReference>
<dbReference type="Proteomes" id="UP000199208">
    <property type="component" value="Unassembled WGS sequence"/>
</dbReference>
<accession>A0A1G5S3J3</accession>
<name>A0A1G5S3J3_9FIRM</name>
<proteinExistence type="predicted"/>
<keyword evidence="2" id="KW-0472">Membrane</keyword>
<organism evidence="3 4">
    <name type="scientific">Acidaminobacter hydrogenoformans DSM 2784</name>
    <dbReference type="NCBI Taxonomy" id="1120920"/>
    <lineage>
        <taxon>Bacteria</taxon>
        <taxon>Bacillati</taxon>
        <taxon>Bacillota</taxon>
        <taxon>Clostridia</taxon>
        <taxon>Peptostreptococcales</taxon>
        <taxon>Acidaminobacteraceae</taxon>
        <taxon>Acidaminobacter</taxon>
    </lineage>
</organism>
<gene>
    <name evidence="3" type="ORF">SAMN03080599_02414</name>
</gene>
<evidence type="ECO:0008006" key="5">
    <source>
        <dbReference type="Google" id="ProtNLM"/>
    </source>
</evidence>
<feature type="region of interest" description="Disordered" evidence="1">
    <location>
        <begin position="1"/>
        <end position="20"/>
    </location>
</feature>
<evidence type="ECO:0000313" key="3">
    <source>
        <dbReference type="EMBL" id="SCZ80728.1"/>
    </source>
</evidence>
<dbReference type="EMBL" id="FMWL01000014">
    <property type="protein sequence ID" value="SCZ80728.1"/>
    <property type="molecule type" value="Genomic_DNA"/>
</dbReference>
<feature type="compositionally biased region" description="Basic and acidic residues" evidence="1">
    <location>
        <begin position="1"/>
        <end position="10"/>
    </location>
</feature>
<keyword evidence="2" id="KW-0812">Transmembrane</keyword>
<evidence type="ECO:0000256" key="1">
    <source>
        <dbReference type="SAM" id="MobiDB-lite"/>
    </source>
</evidence>
<evidence type="ECO:0000313" key="4">
    <source>
        <dbReference type="Proteomes" id="UP000199208"/>
    </source>
</evidence>
<sequence>MAEQGFEKTQKSILQKPGAMDKPPVKPCYTAGASSLGGFMESQGFLTVEAAVLTPAAIMMAVLIVLVMLFEFQSLLMAAGIHQMGMTEMHHVETERLNFEDGLKVMGTVKVKRSVAFGGLGEENSLLGLRTLKLNAVLEPGHPWLKGLEAVSARSFHVRVPADFLIFGMYRLAPELQ</sequence>
<evidence type="ECO:0000256" key="2">
    <source>
        <dbReference type="SAM" id="Phobius"/>
    </source>
</evidence>
<reference evidence="3 4" key="1">
    <citation type="submission" date="2016-10" db="EMBL/GenBank/DDBJ databases">
        <authorList>
            <person name="de Groot N.N."/>
        </authorList>
    </citation>
    <scope>NUCLEOTIDE SEQUENCE [LARGE SCALE GENOMIC DNA]</scope>
    <source>
        <strain evidence="3 4">DSM 2784</strain>
    </source>
</reference>
<feature type="transmembrane region" description="Helical" evidence="2">
    <location>
        <begin position="50"/>
        <end position="70"/>
    </location>
</feature>
<keyword evidence="2" id="KW-1133">Transmembrane helix</keyword>